<dbReference type="EMBL" id="LR721750">
    <property type="protein sequence ID" value="VVV04140.1"/>
    <property type="molecule type" value="Genomic_DNA"/>
</dbReference>
<reference evidence="1" key="1">
    <citation type="submission" date="2019-09" db="EMBL/GenBank/DDBJ databases">
        <authorList>
            <person name="Hjerde E."/>
        </authorList>
    </citation>
    <scope>NUCLEOTIDE SEQUENCE</scope>
    <source>
        <strain evidence="1">06/09/160</strain>
    </source>
</reference>
<accession>A0A5Q4ZIB7</accession>
<evidence type="ECO:0008006" key="4">
    <source>
        <dbReference type="Google" id="ProtNLM"/>
    </source>
</evidence>
<dbReference type="EMBL" id="LR721750">
    <property type="protein sequence ID" value="VVV04130.1"/>
    <property type="molecule type" value="Genomic_DNA"/>
</dbReference>
<dbReference type="AlphaFoldDB" id="A0A5Q4ZIB7"/>
<name>A0A5Q4ZIB7_9GAMM</name>
<dbReference type="EMBL" id="LR721750">
    <property type="protein sequence ID" value="VVV04120.1"/>
    <property type="molecule type" value="Genomic_DNA"/>
</dbReference>
<evidence type="ECO:0000313" key="1">
    <source>
        <dbReference type="EMBL" id="VVV04120.1"/>
    </source>
</evidence>
<organism evidence="1">
    <name type="scientific">Aliivibrio wodanis</name>
    <dbReference type="NCBI Taxonomy" id="80852"/>
    <lineage>
        <taxon>Bacteria</taxon>
        <taxon>Pseudomonadati</taxon>
        <taxon>Pseudomonadota</taxon>
        <taxon>Gammaproteobacteria</taxon>
        <taxon>Vibrionales</taxon>
        <taxon>Vibrionaceae</taxon>
        <taxon>Aliivibrio</taxon>
    </lineage>
</organism>
<protein>
    <recommendedName>
        <fullName evidence="4">Repressor</fullName>
    </recommendedName>
</protein>
<evidence type="ECO:0000313" key="3">
    <source>
        <dbReference type="EMBL" id="VVV04140.1"/>
    </source>
</evidence>
<gene>
    <name evidence="1" type="ORF">AW0309160_01503</name>
    <name evidence="2" type="ORF">AW0309160_01513</name>
    <name evidence="3" type="ORF">AW0309160_01523</name>
</gene>
<evidence type="ECO:0000313" key="2">
    <source>
        <dbReference type="EMBL" id="VVV04130.1"/>
    </source>
</evidence>
<proteinExistence type="predicted"/>
<sequence>MTTKHVRDTTWKKVEEKTVKAVIETRTSIKETEMLDFLINLGLERFEKEDFKRIKKGK</sequence>